<keyword evidence="4" id="KW-0413">Isomerase</keyword>
<comment type="similarity">
    <text evidence="2">Belongs to the tRNA pseudouridine synthase TruA family.</text>
</comment>
<keyword evidence="3" id="KW-0819">tRNA processing</keyword>
<dbReference type="Proteomes" id="UP000769528">
    <property type="component" value="Unassembled WGS sequence"/>
</dbReference>
<reference evidence="7" key="2">
    <citation type="submission" date="2021-01" db="EMBL/GenBank/DDBJ databases">
        <authorList>
            <person name="Schikora-Tamarit M.A."/>
        </authorList>
    </citation>
    <scope>NUCLEOTIDE SEQUENCE</scope>
    <source>
        <strain evidence="7">CBS6341</strain>
    </source>
</reference>
<evidence type="ECO:0000256" key="3">
    <source>
        <dbReference type="ARBA" id="ARBA00022694"/>
    </source>
</evidence>
<dbReference type="InterPro" id="IPR020097">
    <property type="entry name" value="PsdUridine_synth_TruA_a/b_dom"/>
</dbReference>
<evidence type="ECO:0000256" key="2">
    <source>
        <dbReference type="ARBA" id="ARBA00009375"/>
    </source>
</evidence>
<keyword evidence="5" id="KW-0539">Nucleus</keyword>
<dbReference type="AlphaFoldDB" id="A0A9P8TFE5"/>
<dbReference type="GO" id="GO:0005737">
    <property type="term" value="C:cytoplasm"/>
    <property type="evidence" value="ECO:0007669"/>
    <property type="project" value="TreeGrafter"/>
</dbReference>
<dbReference type="GO" id="GO:0009982">
    <property type="term" value="F:pseudouridine synthase activity"/>
    <property type="evidence" value="ECO:0007669"/>
    <property type="project" value="InterPro"/>
</dbReference>
<feature type="domain" description="Pseudouridine synthase I TruA alpha/beta" evidence="6">
    <location>
        <begin position="202"/>
        <end position="308"/>
    </location>
</feature>
<evidence type="ECO:0000259" key="6">
    <source>
        <dbReference type="Pfam" id="PF01416"/>
    </source>
</evidence>
<comment type="caution">
    <text evidence="7">The sequence shown here is derived from an EMBL/GenBank/DDBJ whole genome shotgun (WGS) entry which is preliminary data.</text>
</comment>
<keyword evidence="8" id="KW-1185">Reference proteome</keyword>
<dbReference type="HAMAP" id="MF_00171">
    <property type="entry name" value="TruA"/>
    <property type="match status" value="1"/>
</dbReference>
<dbReference type="GO" id="GO:0005634">
    <property type="term" value="C:nucleus"/>
    <property type="evidence" value="ECO:0007669"/>
    <property type="project" value="UniProtKB-SubCell"/>
</dbReference>
<dbReference type="PANTHER" id="PTHR11142">
    <property type="entry name" value="PSEUDOURIDYLATE SYNTHASE"/>
    <property type="match status" value="1"/>
</dbReference>
<name>A0A9P8TFE5_9ASCO</name>
<dbReference type="InterPro" id="IPR020094">
    <property type="entry name" value="TruA/RsuA/RluB/E/F_N"/>
</dbReference>
<dbReference type="InterPro" id="IPR041707">
    <property type="entry name" value="Pus3-like"/>
</dbReference>
<dbReference type="GO" id="GO:0031119">
    <property type="term" value="P:tRNA pseudouridine synthesis"/>
    <property type="evidence" value="ECO:0007669"/>
    <property type="project" value="TreeGrafter"/>
</dbReference>
<dbReference type="Gene3D" id="3.30.70.580">
    <property type="entry name" value="Pseudouridine synthase I, catalytic domain, N-terminal subdomain"/>
    <property type="match status" value="1"/>
</dbReference>
<dbReference type="CDD" id="cd02569">
    <property type="entry name" value="PseudoU_synth_ScPus3"/>
    <property type="match status" value="1"/>
</dbReference>
<dbReference type="NCBIfam" id="TIGR00071">
    <property type="entry name" value="hisT_truA"/>
    <property type="match status" value="1"/>
</dbReference>
<evidence type="ECO:0000256" key="5">
    <source>
        <dbReference type="ARBA" id="ARBA00023242"/>
    </source>
</evidence>
<dbReference type="GO" id="GO:1990481">
    <property type="term" value="P:mRNA pseudouridine synthesis"/>
    <property type="evidence" value="ECO:0007669"/>
    <property type="project" value="TreeGrafter"/>
</dbReference>
<dbReference type="InterPro" id="IPR020103">
    <property type="entry name" value="PsdUridine_synth_cat_dom_sf"/>
</dbReference>
<protein>
    <recommendedName>
        <fullName evidence="6">Pseudouridine synthase I TruA alpha/beta domain-containing protein</fullName>
    </recommendedName>
</protein>
<dbReference type="EMBL" id="JAEUBF010000637">
    <property type="protein sequence ID" value="KAH3676371.1"/>
    <property type="molecule type" value="Genomic_DNA"/>
</dbReference>
<dbReference type="GO" id="GO:0003723">
    <property type="term" value="F:RNA binding"/>
    <property type="evidence" value="ECO:0007669"/>
    <property type="project" value="InterPro"/>
</dbReference>
<accession>A0A9P8TFE5</accession>
<proteinExistence type="inferred from homology"/>
<dbReference type="InterPro" id="IPR001406">
    <property type="entry name" value="PsdUridine_synth_TruA"/>
</dbReference>
<evidence type="ECO:0000313" key="8">
    <source>
        <dbReference type="Proteomes" id="UP000769528"/>
    </source>
</evidence>
<dbReference type="InterPro" id="IPR020095">
    <property type="entry name" value="PsdUridine_synth_TruA_C"/>
</dbReference>
<evidence type="ECO:0000256" key="1">
    <source>
        <dbReference type="ARBA" id="ARBA00004123"/>
    </source>
</evidence>
<dbReference type="Pfam" id="PF01416">
    <property type="entry name" value="PseudoU_synth_1"/>
    <property type="match status" value="1"/>
</dbReference>
<evidence type="ECO:0000313" key="7">
    <source>
        <dbReference type="EMBL" id="KAH3676371.1"/>
    </source>
</evidence>
<gene>
    <name evidence="7" type="ORF">WICMUC_002002</name>
</gene>
<dbReference type="FunFam" id="3.30.70.660:FF:000012">
    <property type="entry name" value="tRNA pseudouridine synthase"/>
    <property type="match status" value="1"/>
</dbReference>
<dbReference type="PANTHER" id="PTHR11142:SF5">
    <property type="entry name" value="TRNA PSEUDOURIDINE(38_39) SYNTHASE"/>
    <property type="match status" value="1"/>
</dbReference>
<evidence type="ECO:0000256" key="4">
    <source>
        <dbReference type="ARBA" id="ARBA00023235"/>
    </source>
</evidence>
<reference evidence="7" key="1">
    <citation type="journal article" date="2021" name="Open Biol.">
        <title>Shared evolutionary footprints suggest mitochondrial oxidative damage underlies multiple complex I losses in fungi.</title>
        <authorList>
            <person name="Schikora-Tamarit M.A."/>
            <person name="Marcet-Houben M."/>
            <person name="Nosek J."/>
            <person name="Gabaldon T."/>
        </authorList>
    </citation>
    <scope>NUCLEOTIDE SEQUENCE</scope>
    <source>
        <strain evidence="7">CBS6341</strain>
    </source>
</reference>
<dbReference type="SUPFAM" id="SSF55120">
    <property type="entry name" value="Pseudouridine synthase"/>
    <property type="match status" value="1"/>
</dbReference>
<comment type="subcellular location">
    <subcellularLocation>
        <location evidence="1">Nucleus</location>
    </subcellularLocation>
</comment>
<sequence length="408" mass="47903">MSKEPLKNYESWSKEELIRRISELERSSPLPIPNGKSLTNKSKRPFDFSRFNKRFIALRFSYLGWNYNGLAIQKEPTPLPTIEQVLIDAMFKCKLIPSKNPSDFKFSRCGRTDKGVSAMNQVVALEVRSNLTVGEQQLKGNDAKELDYINILNSILPSDIKIHTICLRPPKDFDARFSCTSRYYKYIFSKKGLDIELMRQGASNYLGEHDFRNFCKIDGSKQITNYNRSIYRAEISQINDEMYCFELQGSAFLWHQVRNMISILFLIGQKLESPEIIKELTNIDKYPTRPVFEMGNDLPLILYDCKFENDEIEWIKPENNSKNEKTLSSIYANWLEFSLKQQIGKFMFEFFVNDEFNDDINSRRTRVNLGDGKGRIVNDYQPLNKRERLESFEIVNERWLKKPKKKNK</sequence>
<dbReference type="OrthoDB" id="25767at2759"/>
<organism evidence="7 8">
    <name type="scientific">Wickerhamomyces mucosus</name>
    <dbReference type="NCBI Taxonomy" id="1378264"/>
    <lineage>
        <taxon>Eukaryota</taxon>
        <taxon>Fungi</taxon>
        <taxon>Dikarya</taxon>
        <taxon>Ascomycota</taxon>
        <taxon>Saccharomycotina</taxon>
        <taxon>Saccharomycetes</taxon>
        <taxon>Phaffomycetales</taxon>
        <taxon>Wickerhamomycetaceae</taxon>
        <taxon>Wickerhamomyces</taxon>
    </lineage>
</organism>
<dbReference type="Gene3D" id="3.30.70.660">
    <property type="entry name" value="Pseudouridine synthase I, catalytic domain, C-terminal subdomain"/>
    <property type="match status" value="1"/>
</dbReference>
<dbReference type="FunFam" id="3.30.70.580:FF:000020">
    <property type="entry name" value="tRNA pseudouridine synthase"/>
    <property type="match status" value="1"/>
</dbReference>